<sequence length="161" mass="17993">MKTFYLLVLGLLAIGSAVSALSLQYQRLQFPLLLTQGSVQDCGSPDDIFHLESITVTPDPPKRGENLTVDVKGYLDEDVDAGAYADVRVKLGLIKLLDTRINLCDEITRIDRECPIEKGPVHINHTVELPRELPPGKYQVFIDVTNYDEKHAACLKAEFRL</sequence>
<dbReference type="InterPro" id="IPR033917">
    <property type="entry name" value="ML_PG-PI_TP"/>
</dbReference>
<dbReference type="OrthoDB" id="6409159at2759"/>
<evidence type="ECO:0000313" key="10">
    <source>
        <dbReference type="EMBL" id="KND00757.1"/>
    </source>
</evidence>
<gene>
    <name evidence="10" type="ORF">SPPG_03870</name>
</gene>
<dbReference type="PANTHER" id="PTHR11306">
    <property type="entry name" value="NIEMANN PICK TYPE C2 PROTEIN NPC2-RELATED"/>
    <property type="match status" value="1"/>
</dbReference>
<evidence type="ECO:0000256" key="4">
    <source>
        <dbReference type="ARBA" id="ARBA00016056"/>
    </source>
</evidence>
<keyword evidence="7" id="KW-0445">Lipid transport</keyword>
<evidence type="ECO:0000256" key="2">
    <source>
        <dbReference type="ARBA" id="ARBA00006370"/>
    </source>
</evidence>
<evidence type="ECO:0000256" key="3">
    <source>
        <dbReference type="ARBA" id="ARBA00011245"/>
    </source>
</evidence>
<evidence type="ECO:0000256" key="7">
    <source>
        <dbReference type="ARBA" id="ARBA00023055"/>
    </source>
</evidence>
<dbReference type="SUPFAM" id="SSF81296">
    <property type="entry name" value="E set domains"/>
    <property type="match status" value="1"/>
</dbReference>
<dbReference type="GO" id="GO:0032366">
    <property type="term" value="P:intracellular sterol transport"/>
    <property type="evidence" value="ECO:0007669"/>
    <property type="project" value="InterPro"/>
</dbReference>
<dbReference type="GO" id="GO:0032934">
    <property type="term" value="F:sterol binding"/>
    <property type="evidence" value="ECO:0007669"/>
    <property type="project" value="InterPro"/>
</dbReference>
<feature type="chain" id="PRO_5005539984" description="Phosphatidylglycerol/phosphatidylinositol transfer protein" evidence="8">
    <location>
        <begin position="21"/>
        <end position="161"/>
    </location>
</feature>
<keyword evidence="6 8" id="KW-0732">Signal</keyword>
<dbReference type="InterPro" id="IPR014756">
    <property type="entry name" value="Ig_E-set"/>
</dbReference>
<dbReference type="InterPro" id="IPR039670">
    <property type="entry name" value="NPC2-like"/>
</dbReference>
<evidence type="ECO:0000259" key="9">
    <source>
        <dbReference type="SMART" id="SM00737"/>
    </source>
</evidence>
<dbReference type="EMBL" id="KQ257455">
    <property type="protein sequence ID" value="KND00757.1"/>
    <property type="molecule type" value="Genomic_DNA"/>
</dbReference>
<dbReference type="InterPro" id="IPR036846">
    <property type="entry name" value="GM2-AP_sf"/>
</dbReference>
<proteinExistence type="inferred from homology"/>
<dbReference type="GeneID" id="27687355"/>
<feature type="signal peptide" evidence="8">
    <location>
        <begin position="1"/>
        <end position="20"/>
    </location>
</feature>
<dbReference type="eggNOG" id="KOG4680">
    <property type="taxonomic scope" value="Eukaryota"/>
</dbReference>
<evidence type="ECO:0000256" key="6">
    <source>
        <dbReference type="ARBA" id="ARBA00022729"/>
    </source>
</evidence>
<accession>A0A0L0HI29</accession>
<organism evidence="10 11">
    <name type="scientific">Spizellomyces punctatus (strain DAOM BR117)</name>
    <dbReference type="NCBI Taxonomy" id="645134"/>
    <lineage>
        <taxon>Eukaryota</taxon>
        <taxon>Fungi</taxon>
        <taxon>Fungi incertae sedis</taxon>
        <taxon>Chytridiomycota</taxon>
        <taxon>Chytridiomycota incertae sedis</taxon>
        <taxon>Chytridiomycetes</taxon>
        <taxon>Spizellomycetales</taxon>
        <taxon>Spizellomycetaceae</taxon>
        <taxon>Spizellomyces</taxon>
    </lineage>
</organism>
<comment type="function">
    <text evidence="1">Catalyzes the intermembrane transfer of phosphatidylglycerol and phosphatidylinositol.</text>
</comment>
<evidence type="ECO:0000256" key="1">
    <source>
        <dbReference type="ARBA" id="ARBA00002053"/>
    </source>
</evidence>
<dbReference type="CDD" id="cd00917">
    <property type="entry name" value="PG-PI_TP"/>
    <property type="match status" value="1"/>
</dbReference>
<dbReference type="VEuPathDB" id="FungiDB:SPPG_03870"/>
<name>A0A0L0HI29_SPIPD</name>
<evidence type="ECO:0000313" key="11">
    <source>
        <dbReference type="Proteomes" id="UP000053201"/>
    </source>
</evidence>
<evidence type="ECO:0000256" key="8">
    <source>
        <dbReference type="SAM" id="SignalP"/>
    </source>
</evidence>
<dbReference type="RefSeq" id="XP_016608796.1">
    <property type="nucleotide sequence ID" value="XM_016752119.1"/>
</dbReference>
<dbReference type="FunCoup" id="A0A0L0HI29">
    <property type="interactions" value="1"/>
</dbReference>
<dbReference type="Proteomes" id="UP000053201">
    <property type="component" value="Unassembled WGS sequence"/>
</dbReference>
<protein>
    <recommendedName>
        <fullName evidence="4">Phosphatidylglycerol/phosphatidylinositol transfer protein</fullName>
    </recommendedName>
</protein>
<dbReference type="AlphaFoldDB" id="A0A0L0HI29"/>
<dbReference type="SMART" id="SM00737">
    <property type="entry name" value="ML"/>
    <property type="match status" value="1"/>
</dbReference>
<evidence type="ECO:0000256" key="5">
    <source>
        <dbReference type="ARBA" id="ARBA00022448"/>
    </source>
</evidence>
<dbReference type="Gene3D" id="2.70.220.10">
    <property type="entry name" value="Ganglioside GM2 activator"/>
    <property type="match status" value="1"/>
</dbReference>
<dbReference type="OMA" id="QTIFPRN"/>
<reference evidence="10 11" key="1">
    <citation type="submission" date="2009-08" db="EMBL/GenBank/DDBJ databases">
        <title>The Genome Sequence of Spizellomyces punctatus strain DAOM BR117.</title>
        <authorList>
            <consortium name="The Broad Institute Genome Sequencing Platform"/>
            <person name="Russ C."/>
            <person name="Cuomo C."/>
            <person name="Shea T."/>
            <person name="Young S.K."/>
            <person name="Zeng Q."/>
            <person name="Koehrsen M."/>
            <person name="Haas B."/>
            <person name="Borodovsky M."/>
            <person name="Guigo R."/>
            <person name="Alvarado L."/>
            <person name="Berlin A."/>
            <person name="Bochicchio J."/>
            <person name="Borenstein D."/>
            <person name="Chapman S."/>
            <person name="Chen Z."/>
            <person name="Engels R."/>
            <person name="Freedman E."/>
            <person name="Gellesch M."/>
            <person name="Goldberg J."/>
            <person name="Griggs A."/>
            <person name="Gujja S."/>
            <person name="Heiman D."/>
            <person name="Hepburn T."/>
            <person name="Howarth C."/>
            <person name="Jen D."/>
            <person name="Larson L."/>
            <person name="Lewis B."/>
            <person name="Mehta T."/>
            <person name="Park D."/>
            <person name="Pearson M."/>
            <person name="Roberts A."/>
            <person name="Saif S."/>
            <person name="Shenoy N."/>
            <person name="Sisk P."/>
            <person name="Stolte C."/>
            <person name="Sykes S."/>
            <person name="Thomson T."/>
            <person name="Walk T."/>
            <person name="White J."/>
            <person name="Yandava C."/>
            <person name="Burger G."/>
            <person name="Gray M.W."/>
            <person name="Holland P.W.H."/>
            <person name="King N."/>
            <person name="Lang F.B.F."/>
            <person name="Roger A.J."/>
            <person name="Ruiz-Trillo I."/>
            <person name="Lander E."/>
            <person name="Nusbaum C."/>
        </authorList>
    </citation>
    <scope>NUCLEOTIDE SEQUENCE [LARGE SCALE GENOMIC DNA]</scope>
    <source>
        <strain evidence="10 11">DAOM BR117</strain>
    </source>
</reference>
<dbReference type="PANTHER" id="PTHR11306:SF0">
    <property type="entry name" value="PHOSPHATIDYLGLYCEROL_PHOSPHATIDYLINOSITOL TRANSFER PROTEIN"/>
    <property type="match status" value="1"/>
</dbReference>
<comment type="subunit">
    <text evidence="3">Monomer.</text>
</comment>
<dbReference type="InterPro" id="IPR003172">
    <property type="entry name" value="ML_dom"/>
</dbReference>
<keyword evidence="5" id="KW-0813">Transport</keyword>
<dbReference type="Pfam" id="PF02221">
    <property type="entry name" value="E1_DerP2_DerF2"/>
    <property type="match status" value="1"/>
</dbReference>
<dbReference type="InParanoid" id="A0A0L0HI29"/>
<feature type="domain" description="MD-2-related lipid-recognition" evidence="9">
    <location>
        <begin position="39"/>
        <end position="159"/>
    </location>
</feature>
<keyword evidence="11" id="KW-1185">Reference proteome</keyword>
<comment type="similarity">
    <text evidence="2">Belongs to the NPC2 family.</text>
</comment>